<dbReference type="Proteomes" id="UP000279994">
    <property type="component" value="Unassembled WGS sequence"/>
</dbReference>
<organism evidence="2 3">
    <name type="scientific">Nocardioides pocheonensis</name>
    <dbReference type="NCBI Taxonomy" id="661485"/>
    <lineage>
        <taxon>Bacteria</taxon>
        <taxon>Bacillati</taxon>
        <taxon>Actinomycetota</taxon>
        <taxon>Actinomycetes</taxon>
        <taxon>Propionibacteriales</taxon>
        <taxon>Nocardioidaceae</taxon>
        <taxon>Nocardioides</taxon>
    </lineage>
</organism>
<reference evidence="2 3" key="1">
    <citation type="submission" date="2018-11" db="EMBL/GenBank/DDBJ databases">
        <authorList>
            <person name="Li F."/>
        </authorList>
    </citation>
    <scope>NUCLEOTIDE SEQUENCE [LARGE SCALE GENOMIC DNA]</scope>
    <source>
        <strain evidence="2 3">Gsoil 818</strain>
    </source>
</reference>
<sequence length="199" mass="20924">MKIAVYGATGAIGSAIVDEARSRGHEVTGISRRGSDTPGDLTGDALDADFATAVAEKHDVIVSAIGPSRVEDDGTRFVDSIANLVATLGDRRLLVVGGAGSLQVDGVRLVDSPEFPDAYKPEALKGAASLALLREAGEDVDWTYLSPAPVILPGERTGSYKVELETPAGEQVSIPDYAVALVDEIEQPQHVRQRFTVAN</sequence>
<feature type="domain" description="NAD(P)-binding" evidence="1">
    <location>
        <begin position="7"/>
        <end position="187"/>
    </location>
</feature>
<protein>
    <submittedName>
        <fullName evidence="2">NAD-dependent epimerase/dehydratase family protein</fullName>
    </submittedName>
</protein>
<evidence type="ECO:0000259" key="1">
    <source>
        <dbReference type="Pfam" id="PF13460"/>
    </source>
</evidence>
<evidence type="ECO:0000313" key="3">
    <source>
        <dbReference type="Proteomes" id="UP000279994"/>
    </source>
</evidence>
<dbReference type="PANTHER" id="PTHR43355">
    <property type="entry name" value="FLAVIN REDUCTASE (NADPH)"/>
    <property type="match status" value="1"/>
</dbReference>
<dbReference type="InterPro" id="IPR051606">
    <property type="entry name" value="Polyketide_Oxido-like"/>
</dbReference>
<dbReference type="OrthoDB" id="3191258at2"/>
<dbReference type="InterPro" id="IPR036291">
    <property type="entry name" value="NAD(P)-bd_dom_sf"/>
</dbReference>
<keyword evidence="3" id="KW-1185">Reference proteome</keyword>
<dbReference type="EMBL" id="RJSF01000044">
    <property type="protein sequence ID" value="RNM12786.1"/>
    <property type="molecule type" value="Genomic_DNA"/>
</dbReference>
<gene>
    <name evidence="2" type="ORF">EFL26_17495</name>
</gene>
<dbReference type="RefSeq" id="WP_123224203.1">
    <property type="nucleotide sequence ID" value="NZ_RJSF01000044.1"/>
</dbReference>
<comment type="caution">
    <text evidence="2">The sequence shown here is derived from an EMBL/GenBank/DDBJ whole genome shotgun (WGS) entry which is preliminary data.</text>
</comment>
<name>A0A3N0GKR9_9ACTN</name>
<proteinExistence type="predicted"/>
<dbReference type="InterPro" id="IPR016040">
    <property type="entry name" value="NAD(P)-bd_dom"/>
</dbReference>
<evidence type="ECO:0000313" key="2">
    <source>
        <dbReference type="EMBL" id="RNM12786.1"/>
    </source>
</evidence>
<dbReference type="Pfam" id="PF13460">
    <property type="entry name" value="NAD_binding_10"/>
    <property type="match status" value="1"/>
</dbReference>
<dbReference type="PANTHER" id="PTHR43355:SF2">
    <property type="entry name" value="FLAVIN REDUCTASE (NADPH)"/>
    <property type="match status" value="1"/>
</dbReference>
<accession>A0A3N0GKR9</accession>
<dbReference type="SUPFAM" id="SSF51735">
    <property type="entry name" value="NAD(P)-binding Rossmann-fold domains"/>
    <property type="match status" value="1"/>
</dbReference>
<dbReference type="AlphaFoldDB" id="A0A3N0GKR9"/>
<dbReference type="GO" id="GO:0016646">
    <property type="term" value="F:oxidoreductase activity, acting on the CH-NH group of donors, NAD or NADP as acceptor"/>
    <property type="evidence" value="ECO:0007669"/>
    <property type="project" value="TreeGrafter"/>
</dbReference>
<dbReference type="Gene3D" id="3.40.50.720">
    <property type="entry name" value="NAD(P)-binding Rossmann-like Domain"/>
    <property type="match status" value="1"/>
</dbReference>